<keyword evidence="1" id="KW-0732">Signal</keyword>
<protein>
    <submittedName>
        <fullName evidence="2">Uncharacterized protein</fullName>
    </submittedName>
</protein>
<sequence>MAEVELSVWRLLLIIPVIEGKGQGERADSKLSLWRRLLAIFVSEEKGMVGGKGGAVLVEAIVGHLRSKGGGYKMRADGEHSVWRQLMVISVAEEEGTGEGERSVWRQLFVICVVQEEGTVGDKGGAVHVESSVGSLRSTGGGHTCGAEGDLSLWR</sequence>
<comment type="caution">
    <text evidence="2">The sequence shown here is derived from an EMBL/GenBank/DDBJ whole genome shotgun (WGS) entry which is preliminary data.</text>
</comment>
<evidence type="ECO:0000313" key="3">
    <source>
        <dbReference type="Proteomes" id="UP001190700"/>
    </source>
</evidence>
<proteinExistence type="predicted"/>
<feature type="signal peptide" evidence="1">
    <location>
        <begin position="1"/>
        <end position="24"/>
    </location>
</feature>
<keyword evidence="3" id="KW-1185">Reference proteome</keyword>
<evidence type="ECO:0000313" key="2">
    <source>
        <dbReference type="EMBL" id="KAK3272994.1"/>
    </source>
</evidence>
<reference evidence="2 3" key="1">
    <citation type="journal article" date="2015" name="Genome Biol. Evol.">
        <title>Comparative Genomics of a Bacterivorous Green Alga Reveals Evolutionary Causalities and Consequences of Phago-Mixotrophic Mode of Nutrition.</title>
        <authorList>
            <person name="Burns J.A."/>
            <person name="Paasch A."/>
            <person name="Narechania A."/>
            <person name="Kim E."/>
        </authorList>
    </citation>
    <scope>NUCLEOTIDE SEQUENCE [LARGE SCALE GENOMIC DNA]</scope>
    <source>
        <strain evidence="2 3">PLY_AMNH</strain>
    </source>
</reference>
<dbReference type="AlphaFoldDB" id="A0AAE0G7N8"/>
<dbReference type="EMBL" id="LGRX02008685">
    <property type="protein sequence ID" value="KAK3272994.1"/>
    <property type="molecule type" value="Genomic_DNA"/>
</dbReference>
<evidence type="ECO:0000256" key="1">
    <source>
        <dbReference type="SAM" id="SignalP"/>
    </source>
</evidence>
<dbReference type="Proteomes" id="UP001190700">
    <property type="component" value="Unassembled WGS sequence"/>
</dbReference>
<accession>A0AAE0G7N8</accession>
<organism evidence="2 3">
    <name type="scientific">Cymbomonas tetramitiformis</name>
    <dbReference type="NCBI Taxonomy" id="36881"/>
    <lineage>
        <taxon>Eukaryota</taxon>
        <taxon>Viridiplantae</taxon>
        <taxon>Chlorophyta</taxon>
        <taxon>Pyramimonadophyceae</taxon>
        <taxon>Pyramimonadales</taxon>
        <taxon>Pyramimonadaceae</taxon>
        <taxon>Cymbomonas</taxon>
    </lineage>
</organism>
<feature type="chain" id="PRO_5042284160" evidence="1">
    <location>
        <begin position="25"/>
        <end position="155"/>
    </location>
</feature>
<name>A0AAE0G7N8_9CHLO</name>
<gene>
    <name evidence="2" type="ORF">CYMTET_18744</name>
</gene>